<evidence type="ECO:0000313" key="3">
    <source>
        <dbReference type="Proteomes" id="UP000295043"/>
    </source>
</evidence>
<dbReference type="GO" id="GO:0016887">
    <property type="term" value="F:ATP hydrolysis activity"/>
    <property type="evidence" value="ECO:0007669"/>
    <property type="project" value="InterPro"/>
</dbReference>
<dbReference type="InterPro" id="IPR027417">
    <property type="entry name" value="P-loop_NTPase"/>
</dbReference>
<evidence type="ECO:0000259" key="1">
    <source>
        <dbReference type="SMART" id="SM00382"/>
    </source>
</evidence>
<sequence length="643" mass="71371">MTRRSDKRFRCPWKLSKPNDDPYVTLPVFLAYCGIAAALRRWNRKNSKFIAILRVQHDCYLPIYSQAAEVFLMGLWEERDYNPCISAWDEKRHRDQLVALNKDQAIFFAGPDRELDTEAWLLADVVVSVAPPTRRQAEAALRRFGIPVTDRDVEILLSETWSRLHQAFQTRRQPVSAMERLRQYPRASTIAVNKDPEGPSLDEMHGFGTLLEWGHDLAIDLAHYKAGRIQWEEVDSGVLIYGPPGSGKTMFAGALAKTCGVPLIYGSVSAWQMAGSLDDHLKAMRASFDEAKAQAPAILFVDEVDTFGDRGATDRNRGYMRGAIAGFLELLDGFNRRKGVIVVSACNNPEHLDPAIRRPGRLGQHFEVTLPDENARRSILKYHSGIDLDPNQAEQFTLATEGYSGADIGQLVRFAKRSARRRREDFAGAHIVGELPPAPELPADYLRSVAVHEAGHAIVAVELGFGELVSVKIASYAIPGNGNQVGGAIYAMPRHMRRTRAAYLDDIAVMLGGIAAETVVFDAFFDGAAGSHTADLNTVTRTATLLEAGLGMGHTLMVADNATNRLEVLRASDPELRKRVHEVIANEFERAKDVIRNRRPAVDEIAARLIQTKSLSGDEVREIIERHRRPTVSLAKLPRSMGA</sequence>
<dbReference type="GO" id="GO:0004176">
    <property type="term" value="F:ATP-dependent peptidase activity"/>
    <property type="evidence" value="ECO:0007669"/>
    <property type="project" value="InterPro"/>
</dbReference>
<dbReference type="GO" id="GO:0030163">
    <property type="term" value="P:protein catabolic process"/>
    <property type="evidence" value="ECO:0007669"/>
    <property type="project" value="TreeGrafter"/>
</dbReference>
<reference evidence="2 3" key="1">
    <citation type="submission" date="2019-03" db="EMBL/GenBank/DDBJ databases">
        <title>Genomic Encyclopedia of Type Strains, Phase IV (KMG-V): Genome sequencing to study the core and pangenomes of soil and plant-associated prokaryotes.</title>
        <authorList>
            <person name="Whitman W."/>
        </authorList>
    </citation>
    <scope>NUCLEOTIDE SEQUENCE [LARGE SCALE GENOMIC DNA]</scope>
    <source>
        <strain evidence="2 3">23C40</strain>
    </source>
</reference>
<protein>
    <submittedName>
        <fullName evidence="2">Peptidase M41-like protein</fullName>
    </submittedName>
</protein>
<dbReference type="Pfam" id="PF00004">
    <property type="entry name" value="AAA"/>
    <property type="match status" value="1"/>
</dbReference>
<name>A0A4R2BRE6_9HYPH</name>
<dbReference type="GO" id="GO:0004222">
    <property type="term" value="F:metalloendopeptidase activity"/>
    <property type="evidence" value="ECO:0007669"/>
    <property type="project" value="InterPro"/>
</dbReference>
<dbReference type="AlphaFoldDB" id="A0A4R2BRE6"/>
<comment type="caution">
    <text evidence="2">The sequence shown here is derived from an EMBL/GenBank/DDBJ whole genome shotgun (WGS) entry which is preliminary data.</text>
</comment>
<evidence type="ECO:0000313" key="2">
    <source>
        <dbReference type="EMBL" id="TCN30161.1"/>
    </source>
</evidence>
<feature type="domain" description="AAA+ ATPase" evidence="1">
    <location>
        <begin position="234"/>
        <end position="372"/>
    </location>
</feature>
<dbReference type="EMBL" id="SLVU01000008">
    <property type="protein sequence ID" value="TCN30161.1"/>
    <property type="molecule type" value="Genomic_DNA"/>
</dbReference>
<dbReference type="InterPro" id="IPR003959">
    <property type="entry name" value="ATPase_AAA_core"/>
</dbReference>
<gene>
    <name evidence="2" type="ORF">EV184_10832</name>
</gene>
<dbReference type="InterPro" id="IPR037219">
    <property type="entry name" value="Peptidase_M41-like"/>
</dbReference>
<dbReference type="Gene3D" id="3.40.50.300">
    <property type="entry name" value="P-loop containing nucleotide triphosphate hydrolases"/>
    <property type="match status" value="1"/>
</dbReference>
<dbReference type="GO" id="GO:0005524">
    <property type="term" value="F:ATP binding"/>
    <property type="evidence" value="ECO:0007669"/>
    <property type="project" value="InterPro"/>
</dbReference>
<accession>A0A4R2BRE6</accession>
<dbReference type="PANTHER" id="PTHR23076:SF97">
    <property type="entry name" value="ATP-DEPENDENT ZINC METALLOPROTEASE YME1L1"/>
    <property type="match status" value="1"/>
</dbReference>
<dbReference type="GO" id="GO:0006508">
    <property type="term" value="P:proteolysis"/>
    <property type="evidence" value="ECO:0007669"/>
    <property type="project" value="InterPro"/>
</dbReference>
<dbReference type="SUPFAM" id="SSF52540">
    <property type="entry name" value="P-loop containing nucleoside triphosphate hydrolases"/>
    <property type="match status" value="1"/>
</dbReference>
<dbReference type="SUPFAM" id="SSF140990">
    <property type="entry name" value="FtsH protease domain-like"/>
    <property type="match status" value="1"/>
</dbReference>
<proteinExistence type="predicted"/>
<dbReference type="PANTHER" id="PTHR23076">
    <property type="entry name" value="METALLOPROTEASE M41 FTSH"/>
    <property type="match status" value="1"/>
</dbReference>
<dbReference type="Gene3D" id="1.20.58.760">
    <property type="entry name" value="Peptidase M41"/>
    <property type="match status" value="1"/>
</dbReference>
<organism evidence="2 3">
    <name type="scientific">Sinorhizobium americanum</name>
    <dbReference type="NCBI Taxonomy" id="194963"/>
    <lineage>
        <taxon>Bacteria</taxon>
        <taxon>Pseudomonadati</taxon>
        <taxon>Pseudomonadota</taxon>
        <taxon>Alphaproteobacteria</taxon>
        <taxon>Hyphomicrobiales</taxon>
        <taxon>Rhizobiaceae</taxon>
        <taxon>Sinorhizobium/Ensifer group</taxon>
        <taxon>Sinorhizobium</taxon>
    </lineage>
</organism>
<dbReference type="RefSeq" id="WP_234879185.1">
    <property type="nucleotide sequence ID" value="NZ_SLVU01000008.1"/>
</dbReference>
<dbReference type="SMART" id="SM00382">
    <property type="entry name" value="AAA"/>
    <property type="match status" value="1"/>
</dbReference>
<dbReference type="Proteomes" id="UP000295043">
    <property type="component" value="Unassembled WGS sequence"/>
</dbReference>
<dbReference type="Gene3D" id="1.10.8.60">
    <property type="match status" value="1"/>
</dbReference>
<dbReference type="CDD" id="cd19481">
    <property type="entry name" value="RecA-like_protease"/>
    <property type="match status" value="1"/>
</dbReference>
<dbReference type="InterPro" id="IPR003593">
    <property type="entry name" value="AAA+_ATPase"/>
</dbReference>
<dbReference type="InterPro" id="IPR000642">
    <property type="entry name" value="Peptidase_M41"/>
</dbReference>
<dbReference type="Pfam" id="PF01434">
    <property type="entry name" value="Peptidase_M41"/>
    <property type="match status" value="1"/>
</dbReference>
<dbReference type="GO" id="GO:0005886">
    <property type="term" value="C:plasma membrane"/>
    <property type="evidence" value="ECO:0007669"/>
    <property type="project" value="TreeGrafter"/>
</dbReference>